<comment type="cofactor">
    <cofactor evidence="1">
        <name>pantetheine 4'-phosphate</name>
        <dbReference type="ChEBI" id="CHEBI:47942"/>
    </cofactor>
</comment>
<protein>
    <submittedName>
        <fullName evidence="7">Amino acid adenylation domain-containing protein</fullName>
    </submittedName>
</protein>
<keyword evidence="8" id="KW-1185">Reference proteome</keyword>
<keyword evidence="2" id="KW-0596">Phosphopantetheine</keyword>
<dbReference type="Gene3D" id="1.10.1200.10">
    <property type="entry name" value="ACP-like"/>
    <property type="match status" value="4"/>
</dbReference>
<keyword evidence="3" id="KW-0597">Phosphoprotein</keyword>
<dbReference type="SUPFAM" id="SSF47336">
    <property type="entry name" value="ACP-like"/>
    <property type="match status" value="4"/>
</dbReference>
<accession>A0ABS4VY45</accession>
<dbReference type="Pfam" id="PF08242">
    <property type="entry name" value="Methyltransf_12"/>
    <property type="match status" value="1"/>
</dbReference>
<dbReference type="CDD" id="cd17646">
    <property type="entry name" value="A_NRPS_AB3403-like"/>
    <property type="match status" value="1"/>
</dbReference>
<dbReference type="InterPro" id="IPR025110">
    <property type="entry name" value="AMP-bd_C"/>
</dbReference>
<dbReference type="Gene3D" id="3.30.300.30">
    <property type="match status" value="5"/>
</dbReference>
<dbReference type="NCBIfam" id="NF003417">
    <property type="entry name" value="PRK04813.1"/>
    <property type="match status" value="5"/>
</dbReference>
<dbReference type="InterPro" id="IPR036736">
    <property type="entry name" value="ACP-like_sf"/>
</dbReference>
<dbReference type="SUPFAM" id="SSF52777">
    <property type="entry name" value="CoA-dependent acyltransferases"/>
    <property type="match status" value="8"/>
</dbReference>
<evidence type="ECO:0000259" key="6">
    <source>
        <dbReference type="PROSITE" id="PS50075"/>
    </source>
</evidence>
<dbReference type="InterPro" id="IPR020806">
    <property type="entry name" value="PKS_PP-bd"/>
</dbReference>
<gene>
    <name evidence="7" type="ORF">JOF36_004556</name>
</gene>
<sequence length="4577" mass="481750">MTRTLSHPSAPRPDEALATWPALFAERVAATPDAVAVQCRADRLTYAGLDDRAARLATVLIERGAGPETLVALAVPRGIDLVVAQVAILRAGAAYLPVDPDQPPSRTELVIDDARPAVVLSTRDVAAELALPAGIPTVLLDGDAPVIAAAVPAPAPDLDVRAAAYVIHTSGSTGRPKGVVVTHSGVTQLVATQTRRLGIGAGDRILGFASTGFDVAFWELCMALLSGGRLVVVPSELRLPGPELAGYAREHGVTVMALPPALLAALPPDVDLPRATLLAGTERVSPELVARWGRDRRMVNAYGPTEATVNATLGECDPARTGPTVPIGLPDPMTTVHVLGPDLRPTTEGELYLGGPGLARGYLNRPGLTAGRFVADPFGAPGERLYRTGDVVRIDDDGELEFLGRADDQLKVRGYRIEPGEIESVLRGHPHVADAVAGLHEPAPGDRRLAAWVVPATGGADPADRVADWRGVHELLYAATSAEDGDPTGYEGGFAGWNSTYDGTAIGRDDMRAWRDATVARIRELGPGRVLELGVGNGLLLSELAPDCPRYVGTDLSAEAVAALGRWVDGRPGLRERVELHARAAHELDGLDGPFDTIVINSVAQYFPGPEYLLDVLHRSAALLAPGGAVFVGDVRHAGLLRTFRAGVVATRSPDADPVELRRALDGAVAWEGELLCHPDFFTGLDGLAGTEIRIKRAAAHDELSRYRYDVVLRPGAVRPDPAVEPVVLSWEGAGASAQTLTCAIRGALRDGFPEALRVTGVPDLRSAGDRAARARIDGEPEPDAGADPEELLRLGESLGYVAAGTWGPEPTVELLFARPGVVADPLYRPTGATDPVHRPAPFRDVDVLVGTLREHLRGRLPEWMVPAAVVAVPSIPVLANGKTDRAALPAPDLSAQVRGTPPGTPREELLCTLVSEVLGVPGMGADDDFFALGGDSVLSIRLVVRAREAGLAITPRQVFTHRTVQELAAVATVHTVHAGSDIGPAGTELDDDARSAFAALDGIALVGPVAPLQEGFFFHAALDPSDTSYVVQEVLDLPSDVDPTAVRAALGDLLDRHPQLRAGFAQRADGRVVQAVADRVVLPWSEHHVIGGGDDVLDAERARPFDLARPPLLRAALLHDDDRARLALTFQHAVLDGWSVALLVGELQEAYAARLAGHAPVGEAPAGDDRAERATARLRAWFDHLTALDADGARAAAGEVWDAELAGAEPVRLLDALPAPGSSSHRPRPHVQRTLTLDADATGALDRAARAQGVTPSTLLHAAWALTVGALSGSRDVLVGSTVSGRDAPVDGIGEAVGLFVNTVPVRLRWAPGESLSAPLRRMQDGRTAVLDHPQVRLADLQRGRGELFDSLVVVENFPAAPAGIVGDVEVRDAVHYPLALVVGTGRETTVVLKHDRARVDAGTAQLLLDLFGATVTALVHEPARAAGSLPLRSDDEPAAGPVRPLDIRTLPERITAGLARDPGHTAVVAPDGTLDAAELDRRSAALAGALRARGAGPGAVVGVAVPRSCELMVALIGVLRAGAAYLPLDPDHPAERSAHIAADAGLDLVLVPSADDPLPELPGVTRLPVGPLSADPVPADLPFPDPDDAAYLIYTSGSTGRPKGVVVSHRAIGNRLDWMQYAHPITAVDRVLQKTPAGFDVSVWEFFWAPARGATVVLARPGGHRDPEYLAGLIREERITTLHFVPSMLEGFLAAEQVTADPSWARSLRRVFCSGEALPAAAARDWHALTGVELHNLYGPTEAAVDVTAHAVGADPGTVPIGDPVWNTRTHVLDGCLRPVPDGVPGELYLAGVQLARGYHARPGLTADRFVADPFGAPGERLYRTGDVVRRAGGTLEYLGREDGQVKIRGQRIELGEIEAELGALDGVGRAAVVIRRDGPAPVLVGYVVPRPAPSGDPGADVPGAAGVPASAGETGALDGATLREALAARLPEAMVPAAVVVLDDLPLTPNGKLDRNALPAPEAAASGPVREPATHAERVLCAAFAEVLGRDTVSADDDFLALGGDSITSIAVSSRARRAGLDVGPADVLTGRTPAAVAARAGTVAEPVPPLPEPDEATWRRVREIAGPDVAEVWPLSPLQEGLYFHATLDGAEHDVYTVQETVDLDHELDLDRFRAAVATLMARHPALRAGFTADGLDGPVQFVVSEPAPPVELVEVAGDDERDRATAADRSTPPALAIPPLFRITVLRGGGRDRVLIHRHLLIWDGWSAWLVLRGLFDTYAGAAPPEPGGSYRDLLAWLAARDPEPGREAWRTALAGLAEPTLAGPPPGTGRHEVAETHLDLDAATSTRLRELARDRGVTPSTVLSTAWALALAAGTGRTDVVFGTSVAGRPSAVPDVENVVGLFLNTVPARVGLRPAETGAALLARVQDERLALLPHETVGLGEIQRLSGHRTLFDTLFVYRPEGGEQRIADLGARHGVTGMRNVDATHYPLTLVVTPGERFRITLSHTVGDDAAAAWTGRVERALRALLDHPDDPVVAHDLRSDHERDAVEEHRTGRTVDLAGDTVADLLAERAAVAADDLALVSGPTRFTYAELDAAVNRTARLLIARGAGPETVVALGLPRSAETVIALFAVLRTGAAYLPLELDHPAARLVETMQDARPVALLTTAAVAPTLDGADVRAIVLDDAAVAAERAALDPGPLTGDELGDFARGDPRRLDLPAYVIYTSGSTGRPKGVVTPYRGLTNMQLNHRREIFDPVVADVRARRGPDARLRVAHTVSFAFDMSWEELLWLVEGHEVHVADEELRRDAERLVAYCDGNEIDVVNVTPTYAAALLDAGLLAHRPMPLVLLGGEAVSDAVWTALREADGVLGYNLYGPTEYTINTLGAGTGDSATPAVGRPITNTTAHVLDTWLRPVPDGVPGELYIAGDGLARGYLGRYGLTAERFVADPRNPGGRMYRTGDLVRRRTGGDVHGILDFLGRTDDQVKIRGHRVEPGEVAALLDAHPAVARAAVVADRSGPGGIARLVGYVVAAAHEAAPVTDLPRALRDELRDRLPDHLVPAAIVVVDDLPLTVNGKLDTGALPAPDLAPAGQGRPPATPAEETLCGLFAQVLELPRVGPEDDFFDLGGHSLLATRLLSRARTALGADLVLRDLFAAPTPELLAARAGAATPSTGRPELVARPDRGDLLPLSAAQARLWLVSREGGGAAYHFPLVLRLRGALDIDALAAALDDVVARHEALRTVIVEPGPRQRVLPAPRVPFTVVDTEEAQVPDLVAAELERPFDLARDIPIRATVLRPGPREHVLVLMLHHIATDEWSDRPLLDDLAIAYRARLDGREPGWEPLPVQYGDHTLWQAELLGDPRDPGSLAARHLDWWESTLAGAPEEIELPADRARPARPTYAGGLVEHPLPADVRAGLHTLGRTHGASPFLVLHAAVAALLTRLGAGTDLPLGAPVTGRADERLEDLVGFFVDTVVLRADTSGDPTPAELVDRVRDADLAAFAHADVPHQAVVERINPVREPGRNPLFQVMVAHHARPGGELLALPGVTAAEEPVEARTAKFDLVFSFAETTGEDGSLALHLEYSAERFDRRSAESIAARFAAVAHAFATAPERSIGAIDVLDEAERAALRDRSGDPSGGGAFLGPLSDVVARHASSTPAAIAVTGPGGDVSYAELDARAAGVAAHLAASGIGRGDVVAVAVGRDAGLVATVLGLWRLGAVWLALDPAHPSERLTHLLTDSGAVALVVTDDVADRIPTVDGLPRLTPDAPAGDHAPEPVALGPDDPAYLIYTSGSTGRPKGVLVPHDGVGVLTATAAERFGVDSGSRVLQFASPGFDVVVFELAMALGTGGRLVVAPEGVRTTGPELPAFLARHGVTHAAIPPALLGAFPAGTELPAGMHVLVGTEAVPPDLVERWAGRVSLVVCYGLTEASVNSTLWLAGPTGDGRVPIGIPDPGTVVRVLDDRLSPVPDGVAGELYVGGRGLALGYPGRPGLSAGRFVADPGGPPGARLYRTGDRVRRREGLLEFLGRTDDQLKIRGHRVEPGEVAAAVTAHPAVRQAVVDTRGDLLAVYVVPEPGHQPEPAELRAHAADRLPAALVPGAVVVLDGPLPLTPNGKVDRRALSRLPLPGAGPGTTATATAAQRALAGLVADVLGAEHVGPDDDFFALGGHSMAAMRLIGRVRARFGADLAVRDVFDAPTVAALADLLERRPTDRPELVAGPPAAADGEPLAPAQEWRWARHRVDPRPDHALVLRPGEPYDTAALAAAVDDVVARHEPLRSVFTHGLRVVRERGAGLVESDRPAAELAREPFDLTVEAPFRAILSGDGELVLVLHYLGVDEWSVVPLLRDLATAYDARRHGRAPEFTPLPVTATDHARWARALAGMGEAGEPPPDGRYARAAGHWRAALAGVEAPVGENEHVGSAAATVVGEIDAELRAEVEALARRERAGLFTVVQSALAVVLARRGATVPVPTASFVAGRTEPELTDLVGCVADVAILPVRPGARGLNAELLRTTRADDLAGYDHATIGLAAVAREVWGADPARVRPQVLLIPHEDTGLADEQRVLGTLDALDTGGATADLTVSVAQPEGDGPIVLELTHRLDAWTDAQVRALAGELVDELRTAVRR</sequence>
<dbReference type="InterPro" id="IPR009081">
    <property type="entry name" value="PP-bd_ACP"/>
</dbReference>
<evidence type="ECO:0000313" key="8">
    <source>
        <dbReference type="Proteomes" id="UP001519295"/>
    </source>
</evidence>
<dbReference type="PANTHER" id="PTHR45527:SF1">
    <property type="entry name" value="FATTY ACID SYNTHASE"/>
    <property type="match status" value="1"/>
</dbReference>
<dbReference type="PROSITE" id="PS00455">
    <property type="entry name" value="AMP_BINDING"/>
    <property type="match status" value="4"/>
</dbReference>
<dbReference type="InterPro" id="IPR023213">
    <property type="entry name" value="CAT-like_dom_sf"/>
</dbReference>
<feature type="region of interest" description="Disordered" evidence="5">
    <location>
        <begin position="3707"/>
        <end position="3726"/>
    </location>
</feature>
<dbReference type="SMART" id="SM00823">
    <property type="entry name" value="PKS_PP"/>
    <property type="match status" value="4"/>
</dbReference>
<organism evidence="7 8">
    <name type="scientific">Pseudonocardia parietis</name>
    <dbReference type="NCBI Taxonomy" id="570936"/>
    <lineage>
        <taxon>Bacteria</taxon>
        <taxon>Bacillati</taxon>
        <taxon>Actinomycetota</taxon>
        <taxon>Actinomycetes</taxon>
        <taxon>Pseudonocardiales</taxon>
        <taxon>Pseudonocardiaceae</taxon>
        <taxon>Pseudonocardia</taxon>
    </lineage>
</organism>
<dbReference type="Gene3D" id="3.40.50.12780">
    <property type="entry name" value="N-terminal domain of ligase-like"/>
    <property type="match status" value="1"/>
</dbReference>
<dbReference type="CDD" id="cd02440">
    <property type="entry name" value="AdoMet_MTases"/>
    <property type="match status" value="1"/>
</dbReference>
<dbReference type="PROSITE" id="PS50075">
    <property type="entry name" value="CARRIER"/>
    <property type="match status" value="4"/>
</dbReference>
<evidence type="ECO:0000256" key="1">
    <source>
        <dbReference type="ARBA" id="ARBA00001957"/>
    </source>
</evidence>
<dbReference type="SUPFAM" id="SSF53335">
    <property type="entry name" value="S-adenosyl-L-methionine-dependent methyltransferases"/>
    <property type="match status" value="1"/>
</dbReference>
<dbReference type="SUPFAM" id="SSF56801">
    <property type="entry name" value="Acetyl-CoA synthetase-like"/>
    <property type="match status" value="4"/>
</dbReference>
<comment type="caution">
    <text evidence="7">The sequence shown here is derived from an EMBL/GenBank/DDBJ whole genome shotgun (WGS) entry which is preliminary data.</text>
</comment>
<feature type="domain" description="Carrier" evidence="6">
    <location>
        <begin position="902"/>
        <end position="976"/>
    </location>
</feature>
<dbReference type="EMBL" id="JAGINU010000001">
    <property type="protein sequence ID" value="MBP2368860.1"/>
    <property type="molecule type" value="Genomic_DNA"/>
</dbReference>
<evidence type="ECO:0000256" key="3">
    <source>
        <dbReference type="ARBA" id="ARBA00022553"/>
    </source>
</evidence>
<dbReference type="InterPro" id="IPR013217">
    <property type="entry name" value="Methyltransf_12"/>
</dbReference>
<evidence type="ECO:0000256" key="2">
    <source>
        <dbReference type="ARBA" id="ARBA00022450"/>
    </source>
</evidence>
<keyword evidence="4" id="KW-0677">Repeat</keyword>
<dbReference type="InterPro" id="IPR010071">
    <property type="entry name" value="AA_adenyl_dom"/>
</dbReference>
<dbReference type="InterPro" id="IPR001242">
    <property type="entry name" value="Condensation_dom"/>
</dbReference>
<dbReference type="InterPro" id="IPR042099">
    <property type="entry name" value="ANL_N_sf"/>
</dbReference>
<name>A0ABS4VY45_9PSEU</name>
<dbReference type="NCBIfam" id="TIGR01733">
    <property type="entry name" value="AA-adenyl-dom"/>
    <property type="match status" value="4"/>
</dbReference>
<dbReference type="Gene3D" id="3.40.50.980">
    <property type="match status" value="6"/>
</dbReference>
<proteinExistence type="predicted"/>
<evidence type="ECO:0000256" key="4">
    <source>
        <dbReference type="ARBA" id="ARBA00022737"/>
    </source>
</evidence>
<dbReference type="InterPro" id="IPR006162">
    <property type="entry name" value="Ppantetheine_attach_site"/>
</dbReference>
<feature type="domain" description="Carrier" evidence="6">
    <location>
        <begin position="1974"/>
        <end position="2048"/>
    </location>
</feature>
<dbReference type="InterPro" id="IPR000873">
    <property type="entry name" value="AMP-dep_synth/lig_dom"/>
</dbReference>
<dbReference type="Pfam" id="PF00501">
    <property type="entry name" value="AMP-binding"/>
    <property type="match status" value="4"/>
</dbReference>
<dbReference type="Pfam" id="PF13193">
    <property type="entry name" value="AMP-binding_C"/>
    <property type="match status" value="3"/>
</dbReference>
<dbReference type="Pfam" id="PF00668">
    <property type="entry name" value="Condensation"/>
    <property type="match status" value="4"/>
</dbReference>
<feature type="domain" description="Carrier" evidence="6">
    <location>
        <begin position="4085"/>
        <end position="4160"/>
    </location>
</feature>
<dbReference type="InterPro" id="IPR045851">
    <property type="entry name" value="AMP-bd_C_sf"/>
</dbReference>
<dbReference type="Gene3D" id="3.30.559.10">
    <property type="entry name" value="Chloramphenicol acetyltransferase-like domain"/>
    <property type="match status" value="4"/>
</dbReference>
<dbReference type="Gene3D" id="2.30.38.10">
    <property type="entry name" value="Luciferase, Domain 3"/>
    <property type="match status" value="3"/>
</dbReference>
<dbReference type="Pfam" id="PF00550">
    <property type="entry name" value="PP-binding"/>
    <property type="match status" value="4"/>
</dbReference>
<dbReference type="Gene3D" id="3.30.559.30">
    <property type="entry name" value="Nonribosomal peptide synthetase, condensation domain"/>
    <property type="match status" value="4"/>
</dbReference>
<evidence type="ECO:0000313" key="7">
    <source>
        <dbReference type="EMBL" id="MBP2368860.1"/>
    </source>
</evidence>
<dbReference type="CDD" id="cd05930">
    <property type="entry name" value="A_NRPS"/>
    <property type="match status" value="1"/>
</dbReference>
<dbReference type="CDD" id="cd19540">
    <property type="entry name" value="LCL_NRPS-like"/>
    <property type="match status" value="1"/>
</dbReference>
<reference evidence="7 8" key="1">
    <citation type="submission" date="2021-03" db="EMBL/GenBank/DDBJ databases">
        <title>Sequencing the genomes of 1000 actinobacteria strains.</title>
        <authorList>
            <person name="Klenk H.-P."/>
        </authorList>
    </citation>
    <scope>NUCLEOTIDE SEQUENCE [LARGE SCALE GENOMIC DNA]</scope>
    <source>
        <strain evidence="7 8">DSM 45256</strain>
    </source>
</reference>
<feature type="domain" description="Carrier" evidence="6">
    <location>
        <begin position="3043"/>
        <end position="3118"/>
    </location>
</feature>
<dbReference type="PROSITE" id="PS00012">
    <property type="entry name" value="PHOSPHOPANTETHEINE"/>
    <property type="match status" value="4"/>
</dbReference>
<dbReference type="InterPro" id="IPR029063">
    <property type="entry name" value="SAM-dependent_MTases_sf"/>
</dbReference>
<evidence type="ECO:0000256" key="5">
    <source>
        <dbReference type="SAM" id="MobiDB-lite"/>
    </source>
</evidence>
<dbReference type="RefSeq" id="WP_210030550.1">
    <property type="nucleotide sequence ID" value="NZ_JAGINU010000001.1"/>
</dbReference>
<dbReference type="PANTHER" id="PTHR45527">
    <property type="entry name" value="NONRIBOSOMAL PEPTIDE SYNTHETASE"/>
    <property type="match status" value="1"/>
</dbReference>
<dbReference type="InterPro" id="IPR020845">
    <property type="entry name" value="AMP-binding_CS"/>
</dbReference>
<dbReference type="Gene3D" id="3.40.50.150">
    <property type="entry name" value="Vaccinia Virus protein VP39"/>
    <property type="match status" value="1"/>
</dbReference>
<dbReference type="Proteomes" id="UP001519295">
    <property type="component" value="Unassembled WGS sequence"/>
</dbReference>